<evidence type="ECO:0000313" key="1">
    <source>
        <dbReference type="EMBL" id="MFB9991234.1"/>
    </source>
</evidence>
<keyword evidence="2" id="KW-1185">Reference proteome</keyword>
<dbReference type="RefSeq" id="WP_380005958.1">
    <property type="nucleotide sequence ID" value="NZ_JBHLYR010000013.1"/>
</dbReference>
<dbReference type="Proteomes" id="UP001589733">
    <property type="component" value="Unassembled WGS sequence"/>
</dbReference>
<proteinExistence type="predicted"/>
<comment type="caution">
    <text evidence="1">The sequence shown here is derived from an EMBL/GenBank/DDBJ whole genome shotgun (WGS) entry which is preliminary data.</text>
</comment>
<protein>
    <submittedName>
        <fullName evidence="1">DUF5662 family protein</fullName>
    </submittedName>
</protein>
<sequence length="226" mass="25613">MTYDSRPDTLTHIAAVRGLLMLCVADLAHRARVHDLSKLDSPEVEVFDRVTLRLKELEYGSDAYKASLVEMGEALQHHYAVNDHHPEHHTGGIADMNLLQLVEMVCDWVASSRRHATGNIRKSVELNAERFGYGPELKRLLLNTVEALEGLPLIESPEPLRMITAVPDVSSETLIYNALHHAYHQGYMGQEEVLRAFTAFGPDLHPHHYQILYRAWAERHGLSPRD</sequence>
<name>A0ABV6AUQ2_9DEIO</name>
<gene>
    <name evidence="1" type="ORF">ACFFLM_04455</name>
</gene>
<evidence type="ECO:0000313" key="2">
    <source>
        <dbReference type="Proteomes" id="UP001589733"/>
    </source>
</evidence>
<accession>A0ABV6AUQ2</accession>
<dbReference type="InterPro" id="IPR043721">
    <property type="entry name" value="DUF5662"/>
</dbReference>
<organism evidence="1 2">
    <name type="scientific">Deinococcus oregonensis</name>
    <dbReference type="NCBI Taxonomy" id="1805970"/>
    <lineage>
        <taxon>Bacteria</taxon>
        <taxon>Thermotogati</taxon>
        <taxon>Deinococcota</taxon>
        <taxon>Deinococci</taxon>
        <taxon>Deinococcales</taxon>
        <taxon>Deinococcaceae</taxon>
        <taxon>Deinococcus</taxon>
    </lineage>
</organism>
<dbReference type="EMBL" id="JBHLYR010000013">
    <property type="protein sequence ID" value="MFB9991234.1"/>
    <property type="molecule type" value="Genomic_DNA"/>
</dbReference>
<reference evidence="1 2" key="1">
    <citation type="submission" date="2024-09" db="EMBL/GenBank/DDBJ databases">
        <authorList>
            <person name="Sun Q."/>
            <person name="Mori K."/>
        </authorList>
    </citation>
    <scope>NUCLEOTIDE SEQUENCE [LARGE SCALE GENOMIC DNA]</scope>
    <source>
        <strain evidence="1 2">JCM 13503</strain>
    </source>
</reference>
<dbReference type="Pfam" id="PF18907">
    <property type="entry name" value="DUF5662"/>
    <property type="match status" value="1"/>
</dbReference>